<comment type="caution">
    <text evidence="1">The sequence shown here is derived from an EMBL/GenBank/DDBJ whole genome shotgun (WGS) entry which is preliminary data.</text>
</comment>
<dbReference type="Gene3D" id="1.20.58.60">
    <property type="match status" value="1"/>
</dbReference>
<name>A0ABV0QNU9_9TELE</name>
<dbReference type="EMBL" id="JAHRIN010017753">
    <property type="protein sequence ID" value="MEQ2197509.1"/>
    <property type="molecule type" value="Genomic_DNA"/>
</dbReference>
<dbReference type="SUPFAM" id="SSF46966">
    <property type="entry name" value="Spectrin repeat"/>
    <property type="match status" value="1"/>
</dbReference>
<keyword evidence="2" id="KW-1185">Reference proteome</keyword>
<feature type="non-terminal residue" evidence="1">
    <location>
        <position position="1"/>
    </location>
</feature>
<organism evidence="1 2">
    <name type="scientific">Xenoophorus captivus</name>
    <dbReference type="NCBI Taxonomy" id="1517983"/>
    <lineage>
        <taxon>Eukaryota</taxon>
        <taxon>Metazoa</taxon>
        <taxon>Chordata</taxon>
        <taxon>Craniata</taxon>
        <taxon>Vertebrata</taxon>
        <taxon>Euteleostomi</taxon>
        <taxon>Actinopterygii</taxon>
        <taxon>Neopterygii</taxon>
        <taxon>Teleostei</taxon>
        <taxon>Neoteleostei</taxon>
        <taxon>Acanthomorphata</taxon>
        <taxon>Ovalentaria</taxon>
        <taxon>Atherinomorphae</taxon>
        <taxon>Cyprinodontiformes</taxon>
        <taxon>Goodeidae</taxon>
        <taxon>Xenoophorus</taxon>
    </lineage>
</organism>
<sequence>TRTGEKIIGQLSSPDGPLLEEKLETLVQRWRAVNHHVSDRQRRRLLCKWMLRMNGLVTHELLDKVGEVETNLQSHTLFQDRMTKLTDWVIITNQTVMRGLNPVQAQVLFPEHVKRATMHEYSCSSFTLFFYLQALEASMKDRKKDLEDLLAHSIELQKHQQLLPQEKVPDSTVKCFDKGHIVFNYTILH</sequence>
<dbReference type="Proteomes" id="UP001434883">
    <property type="component" value="Unassembled WGS sequence"/>
</dbReference>
<gene>
    <name evidence="1" type="ORF">XENOCAPTIV_030513</name>
</gene>
<evidence type="ECO:0000313" key="1">
    <source>
        <dbReference type="EMBL" id="MEQ2197509.1"/>
    </source>
</evidence>
<proteinExistence type="predicted"/>
<protein>
    <submittedName>
        <fullName evidence="1">Uncharacterized protein</fullName>
    </submittedName>
</protein>
<evidence type="ECO:0000313" key="2">
    <source>
        <dbReference type="Proteomes" id="UP001434883"/>
    </source>
</evidence>
<accession>A0ABV0QNU9</accession>
<reference evidence="1 2" key="1">
    <citation type="submission" date="2021-06" db="EMBL/GenBank/DDBJ databases">
        <authorList>
            <person name="Palmer J.M."/>
        </authorList>
    </citation>
    <scope>NUCLEOTIDE SEQUENCE [LARGE SCALE GENOMIC DNA]</scope>
    <source>
        <strain evidence="1 2">XC_2019</strain>
        <tissue evidence="1">Muscle</tissue>
    </source>
</reference>